<feature type="transmembrane region" description="Helical" evidence="11">
    <location>
        <begin position="520"/>
        <end position="541"/>
    </location>
</feature>
<evidence type="ECO:0000256" key="5">
    <source>
        <dbReference type="ARBA" id="ARBA00023053"/>
    </source>
</evidence>
<comment type="similarity">
    <text evidence="9">Belongs to the monovalent cation:proton antiporter 1 (CPA1) transporter (TC 2.A.36) family.</text>
</comment>
<proteinExistence type="inferred from homology"/>
<keyword evidence="5" id="KW-0915">Sodium</keyword>
<evidence type="ECO:0000256" key="3">
    <source>
        <dbReference type="ARBA" id="ARBA00022692"/>
    </source>
</evidence>
<evidence type="ECO:0000256" key="2">
    <source>
        <dbReference type="ARBA" id="ARBA00022448"/>
    </source>
</evidence>
<dbReference type="GO" id="GO:0015386">
    <property type="term" value="F:potassium:proton antiporter activity"/>
    <property type="evidence" value="ECO:0007669"/>
    <property type="project" value="TreeGrafter"/>
</dbReference>
<dbReference type="KEGG" id="tut:107360381"/>
<evidence type="ECO:0000313" key="13">
    <source>
        <dbReference type="EnsemblMetazoa" id="tetur05g04440.1"/>
    </source>
</evidence>
<evidence type="ECO:0000256" key="10">
    <source>
        <dbReference type="SAM" id="MobiDB-lite"/>
    </source>
</evidence>
<reference evidence="13" key="2">
    <citation type="submission" date="2015-06" db="UniProtKB">
        <authorList>
            <consortium name="EnsemblMetazoa"/>
        </authorList>
    </citation>
    <scope>IDENTIFICATION</scope>
</reference>
<sequence length="816" mass="91631">MFNFNHQFFYHRNNKQPVASINSIYCFILIVLFNCLLCESAQTKGKFINKLTPVNKIVVVEATLDLPPGPSKLLNITHNEIKLPNSTSIRETRIISKNVTKTSVNKSQKSKGKPNQVKTNVTHVDEEVHLISWRWEELGNYFLIGAFLLIAAGVKICYHHSHTLSTHIPESCVLILLGTIVGTIFFFTGVLESEYVPKFNSPLFFYVLLPPIILESAYSLYDKSFFNNIGTILLYAVVGTIINIATIGPSLYYCSEWGIFGDDKIPLIECLIFATLISAVDPVAVLAIFAEVNVNKALYFLVFGESLLNDAVVITMYNTVSALAGRENIRVTEIIRGILSFLITSGGGVSTGIFLGALSSIVTRFTADVRVVEPLIVIVLAYISYIGAELFHFSGIISLICCGLMQAEYTRHNISKKSYTTIKYLTKTVSSIADVIIFLFLGMVLVRDDHKWNTEFVFLTTFFCIIYRFFSVFSLTYVANNFFQRLRIVNFAEQLLMAYGGLRGAIAFCLAIMLDTSKISQANLFVTATLFVILFTVFVLGSTTKPIVHFLEVKIHIKHEAKLFIEINNKVVETFMAGMEEIAGNRSANYWAQKFARFNDNYVKAILIRGGAERAASIRTAYEKFYQGKEDGRILLIQEAKTTVKEEQETIAEPTHSKLIRACSDGANVQRSNDPQANTWKLSKSSWYNRRHRTLPARPGPEPYRELRSPKKPDKSEDVSRVLAEAFSKSAYYQYTGGIHSVEDREDKITKENARKSKWLMAKSKIQLAAIASKSTEQGSDPLPLHSVVKAAKALAAMKERQQNESVNLDNLNERV</sequence>
<evidence type="ECO:0000256" key="6">
    <source>
        <dbReference type="ARBA" id="ARBA00023065"/>
    </source>
</evidence>
<reference evidence="14" key="1">
    <citation type="submission" date="2011-08" db="EMBL/GenBank/DDBJ databases">
        <authorList>
            <person name="Rombauts S."/>
        </authorList>
    </citation>
    <scope>NUCLEOTIDE SEQUENCE</scope>
    <source>
        <strain evidence="14">London</strain>
    </source>
</reference>
<feature type="transmembrane region" description="Helical" evidence="11">
    <location>
        <begin position="375"/>
        <end position="404"/>
    </location>
</feature>
<organism evidence="13 14">
    <name type="scientific">Tetranychus urticae</name>
    <name type="common">Two-spotted spider mite</name>
    <dbReference type="NCBI Taxonomy" id="32264"/>
    <lineage>
        <taxon>Eukaryota</taxon>
        <taxon>Metazoa</taxon>
        <taxon>Ecdysozoa</taxon>
        <taxon>Arthropoda</taxon>
        <taxon>Chelicerata</taxon>
        <taxon>Arachnida</taxon>
        <taxon>Acari</taxon>
        <taxon>Acariformes</taxon>
        <taxon>Trombidiformes</taxon>
        <taxon>Prostigmata</taxon>
        <taxon>Eleutherengona</taxon>
        <taxon>Raphignathae</taxon>
        <taxon>Tetranychoidea</taxon>
        <taxon>Tetranychidae</taxon>
        <taxon>Tetranychus</taxon>
    </lineage>
</organism>
<keyword evidence="6 9" id="KW-0406">Ion transport</keyword>
<evidence type="ECO:0000256" key="4">
    <source>
        <dbReference type="ARBA" id="ARBA00022989"/>
    </source>
</evidence>
<feature type="transmembrane region" description="Helical" evidence="11">
    <location>
        <begin position="233"/>
        <end position="254"/>
    </location>
</feature>
<feature type="transmembrane region" description="Helical" evidence="11">
    <location>
        <begin position="458"/>
        <end position="483"/>
    </location>
</feature>
<dbReference type="AlphaFoldDB" id="T1K4Z3"/>
<evidence type="ECO:0000256" key="11">
    <source>
        <dbReference type="SAM" id="Phobius"/>
    </source>
</evidence>
<dbReference type="OrthoDB" id="6495688at2759"/>
<dbReference type="eggNOG" id="KOG1966">
    <property type="taxonomic scope" value="Eukaryota"/>
</dbReference>
<feature type="compositionally biased region" description="Basic and acidic residues" evidence="10">
    <location>
        <begin position="703"/>
        <end position="719"/>
    </location>
</feature>
<dbReference type="NCBIfam" id="TIGR00840">
    <property type="entry name" value="b_cpa1"/>
    <property type="match status" value="1"/>
</dbReference>
<dbReference type="InterPro" id="IPR006153">
    <property type="entry name" value="Cation/H_exchanger_TM"/>
</dbReference>
<feature type="transmembrane region" description="Helical" evidence="11">
    <location>
        <begin position="338"/>
        <end position="363"/>
    </location>
</feature>
<dbReference type="InterPro" id="IPR018422">
    <property type="entry name" value="Cation/H_exchanger_CPA1"/>
</dbReference>
<dbReference type="HOGENOM" id="CLU_346250_0_0_1"/>
<feature type="transmembrane region" description="Helical" evidence="11">
    <location>
        <begin position="203"/>
        <end position="221"/>
    </location>
</feature>
<comment type="subcellular location">
    <subcellularLocation>
        <location evidence="1">Membrane</location>
        <topology evidence="1">Multi-pass membrane protein</topology>
    </subcellularLocation>
</comment>
<dbReference type="Gene3D" id="6.10.140.1330">
    <property type="match status" value="1"/>
</dbReference>
<evidence type="ECO:0000313" key="14">
    <source>
        <dbReference type="Proteomes" id="UP000015104"/>
    </source>
</evidence>
<dbReference type="GO" id="GO:0015385">
    <property type="term" value="F:sodium:proton antiporter activity"/>
    <property type="evidence" value="ECO:0007669"/>
    <property type="project" value="InterPro"/>
</dbReference>
<dbReference type="STRING" id="32264.T1K4Z3"/>
<keyword evidence="7 11" id="KW-0472">Membrane</keyword>
<evidence type="ECO:0000256" key="9">
    <source>
        <dbReference type="RuleBase" id="RU003722"/>
    </source>
</evidence>
<dbReference type="GO" id="GO:0098719">
    <property type="term" value="P:sodium ion import across plasma membrane"/>
    <property type="evidence" value="ECO:0007669"/>
    <property type="project" value="TreeGrafter"/>
</dbReference>
<dbReference type="GO" id="GO:0051453">
    <property type="term" value="P:regulation of intracellular pH"/>
    <property type="evidence" value="ECO:0007669"/>
    <property type="project" value="TreeGrafter"/>
</dbReference>
<feature type="domain" description="Cation/H+ exchanger transmembrane" evidence="12">
    <location>
        <begin position="151"/>
        <end position="548"/>
    </location>
</feature>
<dbReference type="EnsemblMetazoa" id="tetur05g04440.1">
    <property type="protein sequence ID" value="tetur05g04440.1"/>
    <property type="gene ID" value="tetur05g04440"/>
</dbReference>
<dbReference type="EMBL" id="CAEY01001581">
    <property type="status" value="NOT_ANNOTATED_CDS"/>
    <property type="molecule type" value="Genomic_DNA"/>
</dbReference>
<dbReference type="Pfam" id="PF00999">
    <property type="entry name" value="Na_H_Exchanger"/>
    <property type="match status" value="1"/>
</dbReference>
<keyword evidence="4 11" id="KW-1133">Transmembrane helix</keyword>
<evidence type="ECO:0000256" key="7">
    <source>
        <dbReference type="ARBA" id="ARBA00023136"/>
    </source>
</evidence>
<dbReference type="InterPro" id="IPR004709">
    <property type="entry name" value="NaH_exchanger"/>
</dbReference>
<evidence type="ECO:0000256" key="1">
    <source>
        <dbReference type="ARBA" id="ARBA00004141"/>
    </source>
</evidence>
<dbReference type="Proteomes" id="UP000015104">
    <property type="component" value="Unassembled WGS sequence"/>
</dbReference>
<feature type="transmembrane region" description="Helical" evidence="11">
    <location>
        <begin position="20"/>
        <end position="38"/>
    </location>
</feature>
<dbReference type="GO" id="GO:0005886">
    <property type="term" value="C:plasma membrane"/>
    <property type="evidence" value="ECO:0007669"/>
    <property type="project" value="TreeGrafter"/>
</dbReference>
<keyword evidence="14" id="KW-1185">Reference proteome</keyword>
<evidence type="ECO:0000259" key="12">
    <source>
        <dbReference type="Pfam" id="PF00999"/>
    </source>
</evidence>
<feature type="transmembrane region" description="Helical" evidence="11">
    <location>
        <begin position="173"/>
        <end position="191"/>
    </location>
</feature>
<dbReference type="OMA" id="HIKHEAK"/>
<gene>
    <name evidence="13" type="primary">107360381</name>
</gene>
<keyword evidence="9" id="KW-0050">Antiport</keyword>
<feature type="transmembrane region" description="Helical" evidence="11">
    <location>
        <begin position="266"/>
        <end position="290"/>
    </location>
</feature>
<protein>
    <recommendedName>
        <fullName evidence="9">Sodium/hydrogen exchanger</fullName>
    </recommendedName>
</protein>
<feature type="transmembrane region" description="Helical" evidence="11">
    <location>
        <begin position="141"/>
        <end position="161"/>
    </location>
</feature>
<accession>T1K4Z3</accession>
<name>T1K4Z3_TETUR</name>
<feature type="transmembrane region" description="Helical" evidence="11">
    <location>
        <begin position="424"/>
        <end position="446"/>
    </location>
</feature>
<keyword evidence="8 9" id="KW-0739">Sodium transport</keyword>
<feature type="region of interest" description="Disordered" evidence="10">
    <location>
        <begin position="691"/>
        <end position="719"/>
    </location>
</feature>
<keyword evidence="3 9" id="KW-0812">Transmembrane</keyword>
<dbReference type="PRINTS" id="PR01084">
    <property type="entry name" value="NAHEXCHNGR"/>
</dbReference>
<dbReference type="PANTHER" id="PTHR10110:SF126">
    <property type="entry name" value="NA(+)_H(+) EXCHANGER PROTEIN 7"/>
    <property type="match status" value="1"/>
</dbReference>
<dbReference type="PANTHER" id="PTHR10110">
    <property type="entry name" value="SODIUM/HYDROGEN EXCHANGER"/>
    <property type="match status" value="1"/>
</dbReference>
<keyword evidence="2 9" id="KW-0813">Transport</keyword>
<evidence type="ECO:0000256" key="8">
    <source>
        <dbReference type="ARBA" id="ARBA00023201"/>
    </source>
</evidence>